<proteinExistence type="predicted"/>
<evidence type="ECO:0000313" key="3">
    <source>
        <dbReference type="EMBL" id="TQD91450.1"/>
    </source>
</evidence>
<sequence length="738" mass="81524">MDRMRPVYVRQKSNSSGGTPGAPTSPMMSPMNHHGRSGSVGMVGARKVQHTKAAAQRLAHVMAHKPADDDDEDDDDLSYDPGLSSRTGSLGLVGGRSMRPRSPMSVRAAQEHSTSTRGRSSPSLNSMELPSSTHSTPSSRPYQYAEQPSSAHSTPASRTYQSINTKPIKPVVEQPHSLRSSIATRPSQPSNSNEQPTSARTISGVNSARSSQPTNVVEQPTSARSISGLNSARSSQATSAVEQPTSARSLAAARLQLGTKPVHIMPASVPISLRPPSSADPPADNRREPAPIPLRPPSTAGGSDASADTRREKRMSLDLGTFNMRENRAQRSSALEDELDMLQEENENLLEKLRLAEERCDETEARARQLEQQKGGSTAAKGGVCCVSTYTLCLVFHAALREAAQTHGGSAHGGRNDEAEYELRSLRIMTQRMILSREEMEEVVLKRSWLARYWSLCVEHGIHAEIAASRSEFWSSLAPLPVQAILEAGQKAKEGIDNNDLDEREDSPRDLNELLGERNIESMLLVEKGLRELASLKYSLLAMTSFSCHISKVEEAVALAMAKHRHPSSKKTGLIDLKLPIDGQFEAFELSKEESEDVLFKQAWLAYFWRRAKNHGVEPDIADERLQFWINHNSKSPATSHDAVDSTHLSLSLTLIVNILAKLISFFVSVNIQLALDLVLHMIDDICSNLIWRVLPVFTVERGLLELKKLGIETQLWRESRKWLEHDSMHRTQSLYDF</sequence>
<dbReference type="GO" id="GO:0000911">
    <property type="term" value="P:cytokinesis by cell plate formation"/>
    <property type="evidence" value="ECO:0007669"/>
    <property type="project" value="InterPro"/>
</dbReference>
<accession>A0A540LY86</accession>
<evidence type="ECO:0008006" key="5">
    <source>
        <dbReference type="Google" id="ProtNLM"/>
    </source>
</evidence>
<comment type="caution">
    <text evidence="3">The sequence shown here is derived from an EMBL/GenBank/DDBJ whole genome shotgun (WGS) entry which is preliminary data.</text>
</comment>
<feature type="coiled-coil region" evidence="1">
    <location>
        <begin position="325"/>
        <end position="373"/>
    </location>
</feature>
<feature type="compositionally biased region" description="Polar residues" evidence="2">
    <location>
        <begin position="111"/>
        <end position="129"/>
    </location>
</feature>
<keyword evidence="4" id="KW-1185">Reference proteome</keyword>
<gene>
    <name evidence="3" type="ORF">C1H46_022955</name>
</gene>
<feature type="compositionally biased region" description="Polar residues" evidence="2">
    <location>
        <begin position="146"/>
        <end position="165"/>
    </location>
</feature>
<evidence type="ECO:0000313" key="4">
    <source>
        <dbReference type="Proteomes" id="UP000315295"/>
    </source>
</evidence>
<feature type="region of interest" description="Disordered" evidence="2">
    <location>
        <begin position="268"/>
        <end position="311"/>
    </location>
</feature>
<feature type="compositionally biased region" description="Polar residues" evidence="2">
    <location>
        <begin position="177"/>
        <end position="245"/>
    </location>
</feature>
<feature type="compositionally biased region" description="Low complexity" evidence="2">
    <location>
        <begin position="130"/>
        <end position="139"/>
    </location>
</feature>
<dbReference type="Proteomes" id="UP000315295">
    <property type="component" value="Unassembled WGS sequence"/>
</dbReference>
<feature type="region of interest" description="Disordered" evidence="2">
    <location>
        <begin position="1"/>
        <end position="246"/>
    </location>
</feature>
<dbReference type="STRING" id="106549.A0A540LY86"/>
<keyword evidence="1" id="KW-0175">Coiled coil</keyword>
<evidence type="ECO:0000256" key="1">
    <source>
        <dbReference type="SAM" id="Coils"/>
    </source>
</evidence>
<dbReference type="PANTHER" id="PTHR31762:SF10">
    <property type="entry name" value="FAS-BINDING FACTOR-LIKE PROTEIN"/>
    <property type="match status" value="1"/>
</dbReference>
<feature type="compositionally biased region" description="Low complexity" evidence="2">
    <location>
        <begin position="95"/>
        <end position="105"/>
    </location>
</feature>
<dbReference type="EMBL" id="VIEB01000419">
    <property type="protein sequence ID" value="TQD91450.1"/>
    <property type="molecule type" value="Genomic_DNA"/>
</dbReference>
<reference evidence="3 4" key="1">
    <citation type="journal article" date="2019" name="G3 (Bethesda)">
        <title>Sequencing of a Wild Apple (Malus baccata) Genome Unravels the Differences Between Cultivated and Wild Apple Species Regarding Disease Resistance and Cold Tolerance.</title>
        <authorList>
            <person name="Chen X."/>
        </authorList>
    </citation>
    <scope>NUCLEOTIDE SEQUENCE [LARGE SCALE GENOMIC DNA]</scope>
    <source>
        <strain evidence="4">cv. Shandingzi</strain>
        <tissue evidence="3">Leaves</tissue>
    </source>
</reference>
<dbReference type="PANTHER" id="PTHR31762">
    <property type="entry name" value="FAS-BINDING FACTOR-LIKE PROTEIN"/>
    <property type="match status" value="1"/>
</dbReference>
<feature type="compositionally biased region" description="Acidic residues" evidence="2">
    <location>
        <begin position="68"/>
        <end position="78"/>
    </location>
</feature>
<dbReference type="InterPro" id="IPR040321">
    <property type="entry name" value="SCD2-like"/>
</dbReference>
<evidence type="ECO:0000256" key="2">
    <source>
        <dbReference type="SAM" id="MobiDB-lite"/>
    </source>
</evidence>
<dbReference type="AlphaFoldDB" id="A0A540LY86"/>
<protein>
    <recommendedName>
        <fullName evidence="5">Coiled-coil domain-containing protein SCD2</fullName>
    </recommendedName>
</protein>
<organism evidence="3 4">
    <name type="scientific">Malus baccata</name>
    <name type="common">Siberian crab apple</name>
    <name type="synonym">Pyrus baccata</name>
    <dbReference type="NCBI Taxonomy" id="106549"/>
    <lineage>
        <taxon>Eukaryota</taxon>
        <taxon>Viridiplantae</taxon>
        <taxon>Streptophyta</taxon>
        <taxon>Embryophyta</taxon>
        <taxon>Tracheophyta</taxon>
        <taxon>Spermatophyta</taxon>
        <taxon>Magnoliopsida</taxon>
        <taxon>eudicotyledons</taxon>
        <taxon>Gunneridae</taxon>
        <taxon>Pentapetalae</taxon>
        <taxon>rosids</taxon>
        <taxon>fabids</taxon>
        <taxon>Rosales</taxon>
        <taxon>Rosaceae</taxon>
        <taxon>Amygdaloideae</taxon>
        <taxon>Maleae</taxon>
        <taxon>Malus</taxon>
    </lineage>
</organism>
<name>A0A540LY86_MALBA</name>